<proteinExistence type="predicted"/>
<sequence length="80" mass="8841">MQSYAYSHALVVNAINRNAKILVLRSQHEWQEAVPGLVAYSEVFHLGTNGQTLSIKNPKAHLGKCYDQAVAASFEKLLSN</sequence>
<evidence type="ECO:0000313" key="1">
    <source>
        <dbReference type="EMBL" id="PSR35554.1"/>
    </source>
</evidence>
<gene>
    <name evidence="1" type="ORF">C7B46_00770</name>
</gene>
<comment type="caution">
    <text evidence="1">The sequence shown here is derived from an EMBL/GenBank/DDBJ whole genome shotgun (WGS) entry which is preliminary data.</text>
</comment>
<reference evidence="1 2" key="1">
    <citation type="journal article" date="2014" name="BMC Genomics">
        <title>Comparison of environmental and isolate Sulfobacillus genomes reveals diverse carbon, sulfur, nitrogen, and hydrogen metabolisms.</title>
        <authorList>
            <person name="Justice N.B."/>
            <person name="Norman A."/>
            <person name="Brown C.T."/>
            <person name="Singh A."/>
            <person name="Thomas B.C."/>
            <person name="Banfield J.F."/>
        </authorList>
    </citation>
    <scope>NUCLEOTIDE SEQUENCE [LARGE SCALE GENOMIC DNA]</scope>
    <source>
        <strain evidence="1">AMDSBA4</strain>
    </source>
</reference>
<evidence type="ECO:0000313" key="2">
    <source>
        <dbReference type="Proteomes" id="UP000242972"/>
    </source>
</evidence>
<dbReference type="Proteomes" id="UP000242972">
    <property type="component" value="Unassembled WGS sequence"/>
</dbReference>
<organism evidence="1 2">
    <name type="scientific">Sulfobacillus benefaciens</name>
    <dbReference type="NCBI Taxonomy" id="453960"/>
    <lineage>
        <taxon>Bacteria</taxon>
        <taxon>Bacillati</taxon>
        <taxon>Bacillota</taxon>
        <taxon>Clostridia</taxon>
        <taxon>Eubacteriales</taxon>
        <taxon>Clostridiales Family XVII. Incertae Sedis</taxon>
        <taxon>Sulfobacillus</taxon>
    </lineage>
</organism>
<dbReference type="AlphaFoldDB" id="A0A2T2XM24"/>
<name>A0A2T2XM24_9FIRM</name>
<protein>
    <submittedName>
        <fullName evidence="1">Uncharacterized protein</fullName>
    </submittedName>
</protein>
<accession>A0A2T2XM24</accession>
<dbReference type="EMBL" id="PXYW01000001">
    <property type="protein sequence ID" value="PSR35554.1"/>
    <property type="molecule type" value="Genomic_DNA"/>
</dbReference>